<evidence type="ECO:0000313" key="10">
    <source>
        <dbReference type="EMBL" id="ABO89197.1"/>
    </source>
</evidence>
<dbReference type="Pfam" id="PF01494">
    <property type="entry name" value="FAD_binding_3"/>
    <property type="match status" value="1"/>
</dbReference>
<keyword evidence="7" id="KW-0503">Monooxygenase</keyword>
<dbReference type="InterPro" id="IPR036188">
    <property type="entry name" value="FAD/NAD-bd_sf"/>
</dbReference>
<dbReference type="PANTHER" id="PTHR43876">
    <property type="entry name" value="UBIQUINONE BIOSYNTHESIS MONOOXYGENASE COQ6, MITOCHONDRIAL"/>
    <property type="match status" value="1"/>
</dbReference>
<dbReference type="STRING" id="29491.GCA_000820065_02562"/>
<evidence type="ECO:0000256" key="8">
    <source>
        <dbReference type="ARBA" id="ARBA00065734"/>
    </source>
</evidence>
<dbReference type="GO" id="GO:0110142">
    <property type="term" value="C:ubiquinone biosynthesis complex"/>
    <property type="evidence" value="ECO:0007669"/>
    <property type="project" value="UniProtKB-ARBA"/>
</dbReference>
<dbReference type="Proteomes" id="UP000000225">
    <property type="component" value="Chromosome"/>
</dbReference>
<protein>
    <submittedName>
        <fullName evidence="10">2-polyprenyl-6-methoxyphenol hydroxylase</fullName>
    </submittedName>
</protein>
<dbReference type="InterPro" id="IPR051205">
    <property type="entry name" value="UbiH/COQ6_monooxygenase"/>
</dbReference>
<dbReference type="SUPFAM" id="SSF51905">
    <property type="entry name" value="FAD/NAD(P)-binding domain"/>
    <property type="match status" value="1"/>
</dbReference>
<accession>A4SJX5</accession>
<gene>
    <name evidence="10" type="primary">ubiF</name>
    <name evidence="10" type="ordered locus">ASA_1075</name>
</gene>
<feature type="domain" description="FAD-binding" evidence="9">
    <location>
        <begin position="37"/>
        <end position="368"/>
    </location>
</feature>
<evidence type="ECO:0000259" key="9">
    <source>
        <dbReference type="Pfam" id="PF01494"/>
    </source>
</evidence>
<name>A4SJX5_AERS4</name>
<keyword evidence="5" id="KW-0274">FAD</keyword>
<dbReference type="PANTHER" id="PTHR43876:SF10">
    <property type="entry name" value="3-DEMETHOXYUBIQUINOL 3-HYDROXYLASE"/>
    <property type="match status" value="1"/>
</dbReference>
<dbReference type="EMBL" id="CP000644">
    <property type="protein sequence ID" value="ABO89197.1"/>
    <property type="molecule type" value="Genomic_DNA"/>
</dbReference>
<dbReference type="Gene3D" id="3.50.50.60">
    <property type="entry name" value="FAD/NAD(P)-binding domain"/>
    <property type="match status" value="2"/>
</dbReference>
<dbReference type="NCBIfam" id="TIGR01988">
    <property type="entry name" value="Ubi-OHases"/>
    <property type="match status" value="1"/>
</dbReference>
<dbReference type="FunFam" id="3.50.50.60:FF:000021">
    <property type="entry name" value="Ubiquinone biosynthesis monooxygenase COQ6"/>
    <property type="match status" value="1"/>
</dbReference>
<evidence type="ECO:0000256" key="7">
    <source>
        <dbReference type="ARBA" id="ARBA00023033"/>
    </source>
</evidence>
<dbReference type="GO" id="GO:0006744">
    <property type="term" value="P:ubiquinone biosynthetic process"/>
    <property type="evidence" value="ECO:0007669"/>
    <property type="project" value="UniProtKB-UniPathway"/>
</dbReference>
<organism evidence="10 11">
    <name type="scientific">Aeromonas salmonicida (strain A449)</name>
    <dbReference type="NCBI Taxonomy" id="382245"/>
    <lineage>
        <taxon>Bacteria</taxon>
        <taxon>Pseudomonadati</taxon>
        <taxon>Pseudomonadota</taxon>
        <taxon>Gammaproteobacteria</taxon>
        <taxon>Aeromonadales</taxon>
        <taxon>Aeromonadaceae</taxon>
        <taxon>Aeromonas</taxon>
    </lineage>
</organism>
<comment type="cofactor">
    <cofactor evidence="1">
        <name>FAD</name>
        <dbReference type="ChEBI" id="CHEBI:57692"/>
    </cofactor>
</comment>
<evidence type="ECO:0000256" key="2">
    <source>
        <dbReference type="ARBA" id="ARBA00004749"/>
    </source>
</evidence>
<evidence type="ECO:0000256" key="6">
    <source>
        <dbReference type="ARBA" id="ARBA00023002"/>
    </source>
</evidence>
<evidence type="ECO:0000256" key="1">
    <source>
        <dbReference type="ARBA" id="ARBA00001974"/>
    </source>
</evidence>
<comment type="similarity">
    <text evidence="3">Belongs to the UbiH/COQ6 family.</text>
</comment>
<keyword evidence="4" id="KW-0285">Flavoprotein</keyword>
<dbReference type="AlphaFoldDB" id="A4SJX5"/>
<keyword evidence="6" id="KW-0560">Oxidoreductase</keyword>
<proteinExistence type="inferred from homology"/>
<dbReference type="InterPro" id="IPR002938">
    <property type="entry name" value="FAD-bd"/>
</dbReference>
<dbReference type="HOGENOM" id="CLU_009665_8_3_6"/>
<reference evidence="11" key="1">
    <citation type="journal article" date="2008" name="BMC Genomics">
        <title>The genome of Aeromonas salmonicida subsp. salmonicida A449: insights into the evolution of a fish pathogen.</title>
        <authorList>
            <person name="Reith M.E."/>
            <person name="Singh R.K."/>
            <person name="Curtis B."/>
            <person name="Boyd J.M."/>
            <person name="Bouevitch A."/>
            <person name="Kimball J."/>
            <person name="Munholland J."/>
            <person name="Murphy C."/>
            <person name="Sarty D."/>
            <person name="Williams J."/>
            <person name="Nash J.H."/>
            <person name="Johnson S.C."/>
            <person name="Brown L.L."/>
        </authorList>
    </citation>
    <scope>NUCLEOTIDE SEQUENCE [LARGE SCALE GENOMIC DNA]</scope>
    <source>
        <strain evidence="11">A449</strain>
    </source>
</reference>
<evidence type="ECO:0000256" key="5">
    <source>
        <dbReference type="ARBA" id="ARBA00022827"/>
    </source>
</evidence>
<sequence length="420" mass="46503">MPHCFCRSLAVSCPHSVRPRLLWSGASLFRNQVMEQCDIAIVGAGMVGAATACLLAAQGLSIRVIETQLPEQYAPEQPLDLRVSAISQASVAMLDQAGAWSHLQQMRLCPYRRLETWELDGFATRFNAADLGLPQLGYIIENRLVQLALLKRMEDFPNIQTHTPTAVMSLRQSADEAVLTLDDGTELCARWVLACDGAESQMRRLAGIGVSRFEYRQHCMLINIDTEFAQEDITWQQFTPSGPRAFLPLPGQHGSLVWYDNPARIRALSAMSNEKLGEEVRRHFPARLGGFTVTAKGSFPLVRRHANDYHAGRVVLLGDAAHTINPLAGQGVNLGFKDVACWTGLLAKAGADWHQLALAERYERRRRPDNLLMQSGMDLFYGVFSNEIGPLKLARNLALNLADKAGPLKEMALRYALGLV</sequence>
<comment type="pathway">
    <text evidence="2">Cofactor biosynthesis; ubiquinone biosynthesis.</text>
</comment>
<dbReference type="KEGG" id="asa:ASA_1075"/>
<dbReference type="GO" id="GO:0008682">
    <property type="term" value="F:3-demethoxyubiquinol 3-hydroxylase activity"/>
    <property type="evidence" value="ECO:0007669"/>
    <property type="project" value="TreeGrafter"/>
</dbReference>
<dbReference type="InterPro" id="IPR010971">
    <property type="entry name" value="UbiH/COQ6"/>
</dbReference>
<evidence type="ECO:0000256" key="4">
    <source>
        <dbReference type="ARBA" id="ARBA00022630"/>
    </source>
</evidence>
<comment type="subunit">
    <text evidence="8">Component of the Ubi complex metabolon, which regroups five ubiquinone biosynthesis proteins (UbiE, UbiF, UbiG, UbiH and UbiI) and two accessory factors (UbiK and the lipid-binding protein UbiJ).</text>
</comment>
<dbReference type="PRINTS" id="PR00420">
    <property type="entry name" value="RNGMNOXGNASE"/>
</dbReference>
<dbReference type="eggNOG" id="COG0654">
    <property type="taxonomic scope" value="Bacteria"/>
</dbReference>
<evidence type="ECO:0000313" key="11">
    <source>
        <dbReference type="Proteomes" id="UP000000225"/>
    </source>
</evidence>
<dbReference type="GO" id="GO:0071949">
    <property type="term" value="F:FAD binding"/>
    <property type="evidence" value="ECO:0007669"/>
    <property type="project" value="InterPro"/>
</dbReference>
<dbReference type="UniPathway" id="UPA00232"/>
<evidence type="ECO:0000256" key="3">
    <source>
        <dbReference type="ARBA" id="ARBA00005349"/>
    </source>
</evidence>